<feature type="non-terminal residue" evidence="3">
    <location>
        <position position="284"/>
    </location>
</feature>
<feature type="compositionally biased region" description="Low complexity" evidence="1">
    <location>
        <begin position="248"/>
        <end position="272"/>
    </location>
</feature>
<dbReference type="PANTHER" id="PTHR45286:SF1">
    <property type="entry name" value="CHAPERONE DNAJ-DOMAIN SUPERFAMILY PROTEIN"/>
    <property type="match status" value="1"/>
</dbReference>
<dbReference type="Proteomes" id="UP001054857">
    <property type="component" value="Unassembled WGS sequence"/>
</dbReference>
<feature type="compositionally biased region" description="Low complexity" evidence="1">
    <location>
        <begin position="140"/>
        <end position="167"/>
    </location>
</feature>
<evidence type="ECO:0000313" key="3">
    <source>
        <dbReference type="EMBL" id="GFR42766.1"/>
    </source>
</evidence>
<proteinExistence type="predicted"/>
<dbReference type="AlphaFoldDB" id="A0AAD3DMX6"/>
<reference evidence="3 4" key="1">
    <citation type="journal article" date="2021" name="Sci. Rep.">
        <title>Genome sequencing of the multicellular alga Astrephomene provides insights into convergent evolution of germ-soma differentiation.</title>
        <authorList>
            <person name="Yamashita S."/>
            <person name="Yamamoto K."/>
            <person name="Matsuzaki R."/>
            <person name="Suzuki S."/>
            <person name="Yamaguchi H."/>
            <person name="Hirooka S."/>
            <person name="Minakuchi Y."/>
            <person name="Miyagishima S."/>
            <person name="Kawachi M."/>
            <person name="Toyoda A."/>
            <person name="Nozaki H."/>
        </authorList>
    </citation>
    <scope>NUCLEOTIDE SEQUENCE [LARGE SCALE GENOMIC DNA]</scope>
    <source>
        <strain evidence="3 4">NIES-4017</strain>
    </source>
</reference>
<evidence type="ECO:0000313" key="4">
    <source>
        <dbReference type="Proteomes" id="UP001054857"/>
    </source>
</evidence>
<dbReference type="SUPFAM" id="SSF46565">
    <property type="entry name" value="Chaperone J-domain"/>
    <property type="match status" value="1"/>
</dbReference>
<organism evidence="3 4">
    <name type="scientific">Astrephomene gubernaculifera</name>
    <dbReference type="NCBI Taxonomy" id="47775"/>
    <lineage>
        <taxon>Eukaryota</taxon>
        <taxon>Viridiplantae</taxon>
        <taxon>Chlorophyta</taxon>
        <taxon>core chlorophytes</taxon>
        <taxon>Chlorophyceae</taxon>
        <taxon>CS clade</taxon>
        <taxon>Chlamydomonadales</taxon>
        <taxon>Astrephomenaceae</taxon>
        <taxon>Astrephomene</taxon>
    </lineage>
</organism>
<comment type="caution">
    <text evidence="3">The sequence shown here is derived from an EMBL/GenBank/DDBJ whole genome shotgun (WGS) entry which is preliminary data.</text>
</comment>
<feature type="region of interest" description="Disordered" evidence="1">
    <location>
        <begin position="137"/>
        <end position="207"/>
    </location>
</feature>
<dbReference type="Gene3D" id="1.10.287.110">
    <property type="entry name" value="DnaJ domain"/>
    <property type="match status" value="1"/>
</dbReference>
<feature type="domain" description="J" evidence="2">
    <location>
        <begin position="202"/>
        <end position="232"/>
    </location>
</feature>
<gene>
    <name evidence="3" type="ORF">Agub_g3723</name>
</gene>
<dbReference type="CDD" id="cd06257">
    <property type="entry name" value="DnaJ"/>
    <property type="match status" value="1"/>
</dbReference>
<protein>
    <recommendedName>
        <fullName evidence="2">J domain-containing protein</fullName>
    </recommendedName>
</protein>
<evidence type="ECO:0000259" key="2">
    <source>
        <dbReference type="Pfam" id="PF00226"/>
    </source>
</evidence>
<name>A0AAD3DMX6_9CHLO</name>
<keyword evidence="4" id="KW-1185">Reference proteome</keyword>
<evidence type="ECO:0000256" key="1">
    <source>
        <dbReference type="SAM" id="MobiDB-lite"/>
    </source>
</evidence>
<dbReference type="PANTHER" id="PTHR45286">
    <property type="entry name" value="CHAPERONE DNAJ-DOMAIN SUPERFAMILY PROTEIN"/>
    <property type="match status" value="1"/>
</dbReference>
<dbReference type="InterPro" id="IPR001623">
    <property type="entry name" value="DnaJ_domain"/>
</dbReference>
<sequence length="284" mass="28375">MSRWALGRLMVSAPAGPCQPPGAAASAASGWSAHRCGLMTTSRSEAAVLSVPHMSTSAAAAAAVAAMSGRALSSSSCTTSSPLTTLRHSRSSRCGCVGQSCVIPSSLRPQGYAGGAGGSGNVVNSWSSTLHAKNPGAVRTFHSSTPATAPTSGSSSSSSGASSNHHSGGSRGAGHSDGGSKSTHGSGAPGGFPAGSPQGSGHYEVLGVPPDAPLAAIKAAFRQRAKELHPDVLAARTMGRQRHPQPHPHASQQHPQQHPAQRPQQAVQHPQHSASGDPGVDEAT</sequence>
<dbReference type="Pfam" id="PF00226">
    <property type="entry name" value="DnaJ"/>
    <property type="match status" value="1"/>
</dbReference>
<accession>A0AAD3DMX6</accession>
<dbReference type="EMBL" id="BMAR01000004">
    <property type="protein sequence ID" value="GFR42766.1"/>
    <property type="molecule type" value="Genomic_DNA"/>
</dbReference>
<feature type="region of interest" description="Disordered" evidence="1">
    <location>
        <begin position="228"/>
        <end position="284"/>
    </location>
</feature>
<dbReference type="InterPro" id="IPR036869">
    <property type="entry name" value="J_dom_sf"/>
</dbReference>